<sequence>MPGPGARRQKPKPKKPVQPPFVSLTDNPISTFAVDIDHEEGWHIVVDILCKHLQLPDLTTRRGLKKVHADFARIYDRMNTVYNNNLDKEKITGGIVGIWAKMSTDSILRNKLFEKGFLGKLWPLLGSLSTRHMALVALASITHHGGEDARTEIAKQSPLLVRIMREDPNDSKTIELATVTLCHAVQAVLLVTDKVPDRKLVKSLGVKDIIDVTLENIHKLPTSPLMVQHAIPLLAAPMMHCWEICTEHKSLLNFLAACLRCSDVIVRCDVMGGFIRLHHHDAQMESAQLDHQKLIQSFMTGGFRRPRISDVMMNYGPQNTDIVNTLTASVSFQKAMRAAVGDKDLVQLGRTLAGLIVQTEFSVNDGWYQAMDPKTGRTQAADVGLPFKRWREALPFCAAELRKTGLILDVDRADILDIKYYLMTQDLPKAIPMAKAAIERSPDVAYYYYAVSLTNNTEEGLRYSKKGMKCAQITPFLKFCMMRRAVEFACDQGLQAVLDPQYGGENKELGFAFFQSAMEDSKEFMERAPPDSRHMEGVIDWNILVTLTIKGPELSPDIRELKPVLGKLELAGEFLELTGMPHQKTFPILTARTVLDHYGPGVKEWGSVVERLNEVIESSPDYEHHKPAPTTKEDKDHELAAWLNNLDLEGEEDEEGAHGCANPRVNPKRVELYKCTYCGNPSAVLRKCKCNKVRYCDTACQKQDWKKHKPHCTAISRP</sequence>
<comment type="caution">
    <text evidence="1">The sequence shown here is derived from an EMBL/GenBank/DDBJ whole genome shotgun (WGS) entry which is preliminary data.</text>
</comment>
<evidence type="ECO:0000313" key="1">
    <source>
        <dbReference type="EMBL" id="KAF9653748.1"/>
    </source>
</evidence>
<evidence type="ECO:0000313" key="2">
    <source>
        <dbReference type="Proteomes" id="UP000886501"/>
    </source>
</evidence>
<proteinExistence type="predicted"/>
<dbReference type="Proteomes" id="UP000886501">
    <property type="component" value="Unassembled WGS sequence"/>
</dbReference>
<accession>A0ACB6ZWI8</accession>
<dbReference type="EMBL" id="MU117963">
    <property type="protein sequence ID" value="KAF9653748.1"/>
    <property type="molecule type" value="Genomic_DNA"/>
</dbReference>
<gene>
    <name evidence="1" type="ORF">BDM02DRAFT_1662444</name>
</gene>
<name>A0ACB6ZWI8_THEGA</name>
<reference evidence="1" key="1">
    <citation type="submission" date="2019-10" db="EMBL/GenBank/DDBJ databases">
        <authorList>
            <consortium name="DOE Joint Genome Institute"/>
            <person name="Kuo A."/>
            <person name="Miyauchi S."/>
            <person name="Kiss E."/>
            <person name="Drula E."/>
            <person name="Kohler A."/>
            <person name="Sanchez-Garcia M."/>
            <person name="Andreopoulos B."/>
            <person name="Barry K.W."/>
            <person name="Bonito G."/>
            <person name="Buee M."/>
            <person name="Carver A."/>
            <person name="Chen C."/>
            <person name="Cichocki N."/>
            <person name="Clum A."/>
            <person name="Culley D."/>
            <person name="Crous P.W."/>
            <person name="Fauchery L."/>
            <person name="Girlanda M."/>
            <person name="Hayes R."/>
            <person name="Keri Z."/>
            <person name="Labutti K."/>
            <person name="Lipzen A."/>
            <person name="Lombard V."/>
            <person name="Magnuson J."/>
            <person name="Maillard F."/>
            <person name="Morin E."/>
            <person name="Murat C."/>
            <person name="Nolan M."/>
            <person name="Ohm R."/>
            <person name="Pangilinan J."/>
            <person name="Pereira M."/>
            <person name="Perotto S."/>
            <person name="Peter M."/>
            <person name="Riley R."/>
            <person name="Sitrit Y."/>
            <person name="Stielow B."/>
            <person name="Szollosi G."/>
            <person name="Zifcakova L."/>
            <person name="Stursova M."/>
            <person name="Spatafora J.W."/>
            <person name="Tedersoo L."/>
            <person name="Vaario L.-M."/>
            <person name="Yamada A."/>
            <person name="Yan M."/>
            <person name="Wang P."/>
            <person name="Xu J."/>
            <person name="Bruns T."/>
            <person name="Baldrian P."/>
            <person name="Vilgalys R."/>
            <person name="Henrissat B."/>
            <person name="Grigoriev I.V."/>
            <person name="Hibbett D."/>
            <person name="Nagy L.G."/>
            <person name="Martin F.M."/>
        </authorList>
    </citation>
    <scope>NUCLEOTIDE SEQUENCE</scope>
    <source>
        <strain evidence="1">P2</strain>
    </source>
</reference>
<keyword evidence="2" id="KW-1185">Reference proteome</keyword>
<protein>
    <submittedName>
        <fullName evidence="1">Uncharacterized protein</fullName>
    </submittedName>
</protein>
<organism evidence="1 2">
    <name type="scientific">Thelephora ganbajun</name>
    <name type="common">Ganba fungus</name>
    <dbReference type="NCBI Taxonomy" id="370292"/>
    <lineage>
        <taxon>Eukaryota</taxon>
        <taxon>Fungi</taxon>
        <taxon>Dikarya</taxon>
        <taxon>Basidiomycota</taxon>
        <taxon>Agaricomycotina</taxon>
        <taxon>Agaricomycetes</taxon>
        <taxon>Thelephorales</taxon>
        <taxon>Thelephoraceae</taxon>
        <taxon>Thelephora</taxon>
    </lineage>
</organism>
<reference evidence="1" key="2">
    <citation type="journal article" date="2020" name="Nat. Commun.">
        <title>Large-scale genome sequencing of mycorrhizal fungi provides insights into the early evolution of symbiotic traits.</title>
        <authorList>
            <person name="Miyauchi S."/>
            <person name="Kiss E."/>
            <person name="Kuo A."/>
            <person name="Drula E."/>
            <person name="Kohler A."/>
            <person name="Sanchez-Garcia M."/>
            <person name="Morin E."/>
            <person name="Andreopoulos B."/>
            <person name="Barry K.W."/>
            <person name="Bonito G."/>
            <person name="Buee M."/>
            <person name="Carver A."/>
            <person name="Chen C."/>
            <person name="Cichocki N."/>
            <person name="Clum A."/>
            <person name="Culley D."/>
            <person name="Crous P.W."/>
            <person name="Fauchery L."/>
            <person name="Girlanda M."/>
            <person name="Hayes R.D."/>
            <person name="Keri Z."/>
            <person name="LaButti K."/>
            <person name="Lipzen A."/>
            <person name="Lombard V."/>
            <person name="Magnuson J."/>
            <person name="Maillard F."/>
            <person name="Murat C."/>
            <person name="Nolan M."/>
            <person name="Ohm R.A."/>
            <person name="Pangilinan J."/>
            <person name="Pereira M.F."/>
            <person name="Perotto S."/>
            <person name="Peter M."/>
            <person name="Pfister S."/>
            <person name="Riley R."/>
            <person name="Sitrit Y."/>
            <person name="Stielow J.B."/>
            <person name="Szollosi G."/>
            <person name="Zifcakova L."/>
            <person name="Stursova M."/>
            <person name="Spatafora J.W."/>
            <person name="Tedersoo L."/>
            <person name="Vaario L.M."/>
            <person name="Yamada A."/>
            <person name="Yan M."/>
            <person name="Wang P."/>
            <person name="Xu J."/>
            <person name="Bruns T."/>
            <person name="Baldrian P."/>
            <person name="Vilgalys R."/>
            <person name="Dunand C."/>
            <person name="Henrissat B."/>
            <person name="Grigoriev I.V."/>
            <person name="Hibbett D."/>
            <person name="Nagy L.G."/>
            <person name="Martin F.M."/>
        </authorList>
    </citation>
    <scope>NUCLEOTIDE SEQUENCE</scope>
    <source>
        <strain evidence="1">P2</strain>
    </source>
</reference>